<dbReference type="SUPFAM" id="SSF53098">
    <property type="entry name" value="Ribonuclease H-like"/>
    <property type="match status" value="1"/>
</dbReference>
<dbReference type="InterPro" id="IPR012337">
    <property type="entry name" value="RNaseH-like_sf"/>
</dbReference>
<dbReference type="PANTHER" id="PTHR42648">
    <property type="entry name" value="TRANSPOSASE, PUTATIVE-RELATED"/>
    <property type="match status" value="1"/>
</dbReference>
<name>A0A9D5AMX9_PEA</name>
<evidence type="ECO:0000313" key="2">
    <source>
        <dbReference type="Proteomes" id="UP001058974"/>
    </source>
</evidence>
<proteinExistence type="predicted"/>
<dbReference type="Proteomes" id="UP001058974">
    <property type="component" value="Chromosome 5"/>
</dbReference>
<dbReference type="PANTHER" id="PTHR42648:SF28">
    <property type="entry name" value="TRANSPOSON-ENCODED PROTEIN WITH RIBONUCLEASE H-LIKE AND RETROVIRUS ZINC FINGER-LIKE DOMAINS"/>
    <property type="match status" value="1"/>
</dbReference>
<dbReference type="Gramene" id="Psat05G0746000-T1">
    <property type="protein sequence ID" value="KAI5412839.1"/>
    <property type="gene ID" value="KIW84_057460"/>
</dbReference>
<dbReference type="AlphaFoldDB" id="A0A9D5AMX9"/>
<sequence>MTLTNDYEPVRDSLLHRNLLPTLENALLCLKYEETRLELVRQQVGHAFAIGSTLSELSCPYTYPKNGRAERKHRHILDSDRGMLISTSYLESTSGEATLTNIHIINRLPSFVLGNVSPFERL</sequence>
<comment type="caution">
    <text evidence="1">The sequence shown here is derived from an EMBL/GenBank/DDBJ whole genome shotgun (WGS) entry which is preliminary data.</text>
</comment>
<evidence type="ECO:0000313" key="1">
    <source>
        <dbReference type="EMBL" id="KAI5412839.1"/>
    </source>
</evidence>
<dbReference type="GO" id="GO:0003676">
    <property type="term" value="F:nucleic acid binding"/>
    <property type="evidence" value="ECO:0007669"/>
    <property type="project" value="InterPro"/>
</dbReference>
<protein>
    <submittedName>
        <fullName evidence="1">Uncharacterized protein</fullName>
    </submittedName>
</protein>
<dbReference type="InterPro" id="IPR039537">
    <property type="entry name" value="Retrotran_Ty1/copia-like"/>
</dbReference>
<keyword evidence="2" id="KW-1185">Reference proteome</keyword>
<organism evidence="1 2">
    <name type="scientific">Pisum sativum</name>
    <name type="common">Garden pea</name>
    <name type="synonym">Lathyrus oleraceus</name>
    <dbReference type="NCBI Taxonomy" id="3888"/>
    <lineage>
        <taxon>Eukaryota</taxon>
        <taxon>Viridiplantae</taxon>
        <taxon>Streptophyta</taxon>
        <taxon>Embryophyta</taxon>
        <taxon>Tracheophyta</taxon>
        <taxon>Spermatophyta</taxon>
        <taxon>Magnoliopsida</taxon>
        <taxon>eudicotyledons</taxon>
        <taxon>Gunneridae</taxon>
        <taxon>Pentapetalae</taxon>
        <taxon>rosids</taxon>
        <taxon>fabids</taxon>
        <taxon>Fabales</taxon>
        <taxon>Fabaceae</taxon>
        <taxon>Papilionoideae</taxon>
        <taxon>50 kb inversion clade</taxon>
        <taxon>NPAAA clade</taxon>
        <taxon>Hologalegina</taxon>
        <taxon>IRL clade</taxon>
        <taxon>Fabeae</taxon>
        <taxon>Lathyrus</taxon>
    </lineage>
</organism>
<dbReference type="EMBL" id="JAMSHJ010000005">
    <property type="protein sequence ID" value="KAI5412839.1"/>
    <property type="molecule type" value="Genomic_DNA"/>
</dbReference>
<gene>
    <name evidence="1" type="ORF">KIW84_057460</name>
</gene>
<dbReference type="InterPro" id="IPR036397">
    <property type="entry name" value="RNaseH_sf"/>
</dbReference>
<accession>A0A9D5AMX9</accession>
<reference evidence="1 2" key="1">
    <citation type="journal article" date="2022" name="Nat. Genet.">
        <title>Improved pea reference genome and pan-genome highlight genomic features and evolutionary characteristics.</title>
        <authorList>
            <person name="Yang T."/>
            <person name="Liu R."/>
            <person name="Luo Y."/>
            <person name="Hu S."/>
            <person name="Wang D."/>
            <person name="Wang C."/>
            <person name="Pandey M.K."/>
            <person name="Ge S."/>
            <person name="Xu Q."/>
            <person name="Li N."/>
            <person name="Li G."/>
            <person name="Huang Y."/>
            <person name="Saxena R.K."/>
            <person name="Ji Y."/>
            <person name="Li M."/>
            <person name="Yan X."/>
            <person name="He Y."/>
            <person name="Liu Y."/>
            <person name="Wang X."/>
            <person name="Xiang C."/>
            <person name="Varshney R.K."/>
            <person name="Ding H."/>
            <person name="Gao S."/>
            <person name="Zong X."/>
        </authorList>
    </citation>
    <scope>NUCLEOTIDE SEQUENCE [LARGE SCALE GENOMIC DNA]</scope>
    <source>
        <strain evidence="1 2">cv. Zhongwan 6</strain>
    </source>
</reference>
<dbReference type="Gene3D" id="3.30.420.10">
    <property type="entry name" value="Ribonuclease H-like superfamily/Ribonuclease H"/>
    <property type="match status" value="1"/>
</dbReference>